<organism evidence="1 2">
    <name type="scientific">Obba rivulosa</name>
    <dbReference type="NCBI Taxonomy" id="1052685"/>
    <lineage>
        <taxon>Eukaryota</taxon>
        <taxon>Fungi</taxon>
        <taxon>Dikarya</taxon>
        <taxon>Basidiomycota</taxon>
        <taxon>Agaricomycotina</taxon>
        <taxon>Agaricomycetes</taxon>
        <taxon>Polyporales</taxon>
        <taxon>Gelatoporiaceae</taxon>
        <taxon>Obba</taxon>
    </lineage>
</organism>
<feature type="non-terminal residue" evidence="1">
    <location>
        <position position="82"/>
    </location>
</feature>
<accession>A0A8E2DGD7</accession>
<name>A0A8E2DGD7_9APHY</name>
<proteinExistence type="predicted"/>
<evidence type="ECO:0008006" key="3">
    <source>
        <dbReference type="Google" id="ProtNLM"/>
    </source>
</evidence>
<evidence type="ECO:0000313" key="1">
    <source>
        <dbReference type="EMBL" id="OCH84714.1"/>
    </source>
</evidence>
<dbReference type="SUPFAM" id="SSF56219">
    <property type="entry name" value="DNase I-like"/>
    <property type="match status" value="1"/>
</dbReference>
<feature type="non-terminal residue" evidence="1">
    <location>
        <position position="1"/>
    </location>
</feature>
<dbReference type="AlphaFoldDB" id="A0A8E2DGD7"/>
<sequence length="82" mass="9457">DADLIFIQEPYLDLNKLTRATPYWHVIYPHSHHDNAERTRSVILVNKHISTNAWTAIDITSPDITGLTMVTQQGNLHLFNVY</sequence>
<evidence type="ECO:0000313" key="2">
    <source>
        <dbReference type="Proteomes" id="UP000250043"/>
    </source>
</evidence>
<dbReference type="EMBL" id="KV722642">
    <property type="protein sequence ID" value="OCH84714.1"/>
    <property type="molecule type" value="Genomic_DNA"/>
</dbReference>
<protein>
    <recommendedName>
        <fullName evidence="3">Endonuclease/exonuclease/phosphatase domain-containing protein</fullName>
    </recommendedName>
</protein>
<dbReference type="Proteomes" id="UP000250043">
    <property type="component" value="Unassembled WGS sequence"/>
</dbReference>
<dbReference type="InterPro" id="IPR036691">
    <property type="entry name" value="Endo/exonu/phosph_ase_sf"/>
</dbReference>
<gene>
    <name evidence="1" type="ORF">OBBRIDRAFT_695647</name>
</gene>
<keyword evidence="2" id="KW-1185">Reference proteome</keyword>
<dbReference type="Gene3D" id="3.60.10.10">
    <property type="entry name" value="Endonuclease/exonuclease/phosphatase"/>
    <property type="match status" value="1"/>
</dbReference>
<reference evidence="1 2" key="1">
    <citation type="submission" date="2016-07" db="EMBL/GenBank/DDBJ databases">
        <title>Draft genome of the white-rot fungus Obba rivulosa 3A-2.</title>
        <authorList>
            <consortium name="DOE Joint Genome Institute"/>
            <person name="Miettinen O."/>
            <person name="Riley R."/>
            <person name="Acob R."/>
            <person name="Barry K."/>
            <person name="Cullen D."/>
            <person name="De Vries R."/>
            <person name="Hainaut M."/>
            <person name="Hatakka A."/>
            <person name="Henrissat B."/>
            <person name="Hilden K."/>
            <person name="Kuo R."/>
            <person name="Labutti K."/>
            <person name="Lipzen A."/>
            <person name="Makela M.R."/>
            <person name="Sandor L."/>
            <person name="Spatafora J.W."/>
            <person name="Grigoriev I.V."/>
            <person name="Hibbett D.S."/>
        </authorList>
    </citation>
    <scope>NUCLEOTIDE SEQUENCE [LARGE SCALE GENOMIC DNA]</scope>
    <source>
        <strain evidence="1 2">3A-2</strain>
    </source>
</reference>
<dbReference type="OrthoDB" id="2840473at2759"/>